<feature type="compositionally biased region" description="Low complexity" evidence="7">
    <location>
        <begin position="277"/>
        <end position="286"/>
    </location>
</feature>
<dbReference type="Gene3D" id="2.30.29.30">
    <property type="entry name" value="Pleckstrin-homology domain (PH domain)/Phosphotyrosine-binding domain (PTB)"/>
    <property type="match status" value="1"/>
</dbReference>
<feature type="region of interest" description="Disordered" evidence="7">
    <location>
        <begin position="242"/>
        <end position="382"/>
    </location>
</feature>
<evidence type="ECO:0000259" key="9">
    <source>
        <dbReference type="PROSITE" id="PS50003"/>
    </source>
</evidence>
<dbReference type="InterPro" id="IPR008271">
    <property type="entry name" value="Ser/Thr_kinase_AS"/>
</dbReference>
<protein>
    <recommendedName>
        <fullName evidence="2">non-specific serine/threonine protein kinase</fullName>
        <ecNumber evidence="2">2.7.11.1</ecNumber>
    </recommendedName>
</protein>
<dbReference type="Gene3D" id="3.90.810.10">
    <property type="entry name" value="CRIB domain"/>
    <property type="match status" value="1"/>
</dbReference>
<feature type="region of interest" description="Disordered" evidence="7">
    <location>
        <begin position="940"/>
        <end position="964"/>
    </location>
</feature>
<comment type="catalytic activity">
    <reaction evidence="6">
        <text>L-seryl-[protein] + ATP = O-phospho-L-seryl-[protein] + ADP + H(+)</text>
        <dbReference type="Rhea" id="RHEA:17989"/>
        <dbReference type="Rhea" id="RHEA-COMP:9863"/>
        <dbReference type="Rhea" id="RHEA-COMP:11604"/>
        <dbReference type="ChEBI" id="CHEBI:15378"/>
        <dbReference type="ChEBI" id="CHEBI:29999"/>
        <dbReference type="ChEBI" id="CHEBI:30616"/>
        <dbReference type="ChEBI" id="CHEBI:83421"/>
        <dbReference type="ChEBI" id="CHEBI:456216"/>
        <dbReference type="EC" id="2.7.11.1"/>
    </reaction>
</comment>
<feature type="domain" description="PH" evidence="9">
    <location>
        <begin position="701"/>
        <end position="799"/>
    </location>
</feature>
<gene>
    <name evidence="11" type="ORF">QYT958_LOCUS732</name>
</gene>
<dbReference type="Pfam" id="PF00069">
    <property type="entry name" value="Pkinase"/>
    <property type="match status" value="1"/>
</dbReference>
<evidence type="ECO:0000313" key="12">
    <source>
        <dbReference type="Proteomes" id="UP000663848"/>
    </source>
</evidence>
<dbReference type="InterPro" id="IPR036936">
    <property type="entry name" value="CRIB_dom_sf"/>
</dbReference>
<dbReference type="AlphaFoldDB" id="A0A820SG31"/>
<feature type="compositionally biased region" description="Acidic residues" evidence="7">
    <location>
        <begin position="251"/>
        <end position="275"/>
    </location>
</feature>
<feature type="compositionally biased region" description="Polar residues" evidence="7">
    <location>
        <begin position="322"/>
        <end position="345"/>
    </location>
</feature>
<feature type="region of interest" description="Disordered" evidence="7">
    <location>
        <begin position="183"/>
        <end position="203"/>
    </location>
</feature>
<dbReference type="PROSITE" id="PS50011">
    <property type="entry name" value="PROTEIN_KINASE_DOM"/>
    <property type="match status" value="1"/>
</dbReference>
<evidence type="ECO:0000256" key="7">
    <source>
        <dbReference type="SAM" id="MobiDB-lite"/>
    </source>
</evidence>
<evidence type="ECO:0000256" key="2">
    <source>
        <dbReference type="ARBA" id="ARBA00012513"/>
    </source>
</evidence>
<dbReference type="Gene3D" id="3.30.200.20">
    <property type="entry name" value="Phosphorylase Kinase, domain 1"/>
    <property type="match status" value="1"/>
</dbReference>
<feature type="compositionally biased region" description="Low complexity" evidence="7">
    <location>
        <begin position="416"/>
        <end position="426"/>
    </location>
</feature>
<dbReference type="Gene3D" id="1.10.510.10">
    <property type="entry name" value="Transferase(Phosphotransferase) domain 1"/>
    <property type="match status" value="1"/>
</dbReference>
<evidence type="ECO:0000256" key="6">
    <source>
        <dbReference type="ARBA" id="ARBA00048679"/>
    </source>
</evidence>
<dbReference type="PANTHER" id="PTHR45832">
    <property type="entry name" value="SERINE/THREONINE-PROTEIN KINASE SAMKA-RELATED-RELATED"/>
    <property type="match status" value="1"/>
</dbReference>
<keyword evidence="8" id="KW-0812">Transmembrane</keyword>
<dbReference type="SMART" id="SM00220">
    <property type="entry name" value="S_TKc"/>
    <property type="match status" value="1"/>
</dbReference>
<feature type="compositionally biased region" description="Polar residues" evidence="7">
    <location>
        <begin position="817"/>
        <end position="833"/>
    </location>
</feature>
<dbReference type="PANTHER" id="PTHR45832:SF22">
    <property type="entry name" value="SERINE_THREONINE-PROTEIN KINASE SAMKA-RELATED"/>
    <property type="match status" value="1"/>
</dbReference>
<feature type="region of interest" description="Disordered" evidence="7">
    <location>
        <begin position="486"/>
        <end position="513"/>
    </location>
</feature>
<proteinExistence type="inferred from homology"/>
<feature type="compositionally biased region" description="Polar residues" evidence="7">
    <location>
        <begin position="287"/>
        <end position="305"/>
    </location>
</feature>
<dbReference type="EMBL" id="CAJOBR010000034">
    <property type="protein sequence ID" value="CAF4452242.1"/>
    <property type="molecule type" value="Genomic_DNA"/>
</dbReference>
<evidence type="ECO:0000256" key="3">
    <source>
        <dbReference type="ARBA" id="ARBA00022741"/>
    </source>
</evidence>
<dbReference type="SMART" id="SM00285">
    <property type="entry name" value="PBD"/>
    <property type="match status" value="1"/>
</dbReference>
<evidence type="ECO:0000313" key="11">
    <source>
        <dbReference type="EMBL" id="CAF4452242.1"/>
    </source>
</evidence>
<dbReference type="InterPro" id="IPR011993">
    <property type="entry name" value="PH-like_dom_sf"/>
</dbReference>
<dbReference type="GO" id="GO:0005524">
    <property type="term" value="F:ATP binding"/>
    <property type="evidence" value="ECO:0007669"/>
    <property type="project" value="UniProtKB-KW"/>
</dbReference>
<dbReference type="Pfam" id="PF00169">
    <property type="entry name" value="PH"/>
    <property type="match status" value="1"/>
</dbReference>
<dbReference type="InterPro" id="IPR000719">
    <property type="entry name" value="Prot_kinase_dom"/>
</dbReference>
<feature type="compositionally biased region" description="Polar residues" evidence="7">
    <location>
        <begin position="184"/>
        <end position="196"/>
    </location>
</feature>
<feature type="domain" description="Protein kinase" evidence="10">
    <location>
        <begin position="535"/>
        <end position="928"/>
    </location>
</feature>
<dbReference type="Pfam" id="PF00786">
    <property type="entry name" value="PBD"/>
    <property type="match status" value="1"/>
</dbReference>
<feature type="compositionally biased region" description="Basic residues" evidence="7">
    <location>
        <begin position="502"/>
        <end position="511"/>
    </location>
</feature>
<dbReference type="SMART" id="SM00233">
    <property type="entry name" value="PH"/>
    <property type="match status" value="1"/>
</dbReference>
<evidence type="ECO:0000256" key="5">
    <source>
        <dbReference type="ARBA" id="ARBA00047899"/>
    </source>
</evidence>
<comment type="similarity">
    <text evidence="1">Belongs to the protein kinase superfamily. STE Ser/Thr protein kinase family. STE20 subfamily.</text>
</comment>
<feature type="region of interest" description="Disordered" evidence="7">
    <location>
        <begin position="147"/>
        <end position="167"/>
    </location>
</feature>
<evidence type="ECO:0000256" key="8">
    <source>
        <dbReference type="SAM" id="Phobius"/>
    </source>
</evidence>
<dbReference type="PROSITE" id="PS50003">
    <property type="entry name" value="PH_DOMAIN"/>
    <property type="match status" value="1"/>
</dbReference>
<feature type="compositionally biased region" description="Low complexity" evidence="7">
    <location>
        <begin position="486"/>
        <end position="499"/>
    </location>
</feature>
<accession>A0A820SG31</accession>
<comment type="catalytic activity">
    <reaction evidence="5">
        <text>L-threonyl-[protein] + ATP = O-phospho-L-threonyl-[protein] + ADP + H(+)</text>
        <dbReference type="Rhea" id="RHEA:46608"/>
        <dbReference type="Rhea" id="RHEA-COMP:11060"/>
        <dbReference type="Rhea" id="RHEA-COMP:11605"/>
        <dbReference type="ChEBI" id="CHEBI:15378"/>
        <dbReference type="ChEBI" id="CHEBI:30013"/>
        <dbReference type="ChEBI" id="CHEBI:30616"/>
        <dbReference type="ChEBI" id="CHEBI:61977"/>
        <dbReference type="ChEBI" id="CHEBI:456216"/>
        <dbReference type="EC" id="2.7.11.1"/>
    </reaction>
</comment>
<dbReference type="InterPro" id="IPR051931">
    <property type="entry name" value="PAK3-like"/>
</dbReference>
<sequence>MRCIAEYNADYYLNAQKYTRQSVFLLKFVTVILWSWLIPLITFINSVLLFNPLNHTISVNMSRTGRFREFFSSKRNASPQIYQISTPLNVTKNIHVSYDPTTKTFQGLPSEWEHEVKNLFVQSQPEHKAHVMTCALKVIQQTMRENNSQTKHLHIQDTSHSDGLSYESGDELSEIEYDIRSSQEKLNVNTSSSPFSSKKDEPVDHASAKKYALGKLPTHLNSSSDFVEELKRATIIRKKGLNTNTGKLDDNNNDNDNDNDDGDGDDDDDDDDDDNNSPKSTTPSNSRPHTPTHLQNRQGTTTTPMYQIHRNRDTLTNEDVKSNQSLSTPLSSNASKYSPTNNSPFKYSLPVRHHSNNDNLSANNINGKDHQQKEQPPAVPPKTVRYNAATNKISSSNIALNIPAVNKENTTNAMPSSQYLSSSKESQPLTSPTEPQPLILSKPSPPLILPKQSEPLVSMKQSEPLVSIKQSEPLVSIKQSEPLVSIKQSESVSSSKELQPIQRHKSKSSKRKITEEEAIKELEPIAAKDDPISRFLIKKKIGSGAAGDVDLAIDTKTNTKIAIKRMLWSKQPRKELIVGEILVMKTCRFRSIVNFLDCYLRPNELWIVMEYMRGGQLTQIVEQTILDEGQMAAVTKECLEALQFLHSKNIIHRDVKSDNVLVGLDGSVKLTDFGFCAQLANTESLRTTMVGTPYWMSPEVIKKFQGHLNKYTNAFKRYQTRYFILDAQTKSLLYFMPDEIRKKGPRGVIELTDCWILPSNEDDVTFTVQTTGNGEAFKLRAIDAKERQRWIDKLRTCSGSNAANIHVSSLPPPKAHQINTSPSTSVPNDSNIRPLNQRNPMLYQHQQTLKELKEVMRCVEVSQREFVETINTMPGGTSLDPLSKNMLLLRSVSQSCISSLHDSLAILTRRRTPDNDLLLTSIPSTPSVQSSTTIMNTSNRQLSQSFNSSTSGKSTTPISVPSQPNPFATQYKTSKYFNFNSCKKNNVASFICFSFGIFSHCDNR</sequence>
<feature type="region of interest" description="Disordered" evidence="7">
    <location>
        <begin position="809"/>
        <end position="833"/>
    </location>
</feature>
<evidence type="ECO:0000259" key="10">
    <source>
        <dbReference type="PROSITE" id="PS50011"/>
    </source>
</evidence>
<name>A0A820SG31_9BILA</name>
<dbReference type="InterPro" id="IPR001849">
    <property type="entry name" value="PH_domain"/>
</dbReference>
<dbReference type="InterPro" id="IPR000095">
    <property type="entry name" value="CRIB_dom"/>
</dbReference>
<feature type="compositionally biased region" description="Basic and acidic residues" evidence="7">
    <location>
        <begin position="310"/>
        <end position="321"/>
    </location>
</feature>
<dbReference type="SUPFAM" id="SSF56112">
    <property type="entry name" value="Protein kinase-like (PK-like)"/>
    <property type="match status" value="1"/>
</dbReference>
<evidence type="ECO:0000256" key="1">
    <source>
        <dbReference type="ARBA" id="ARBA00008874"/>
    </source>
</evidence>
<reference evidence="11" key="1">
    <citation type="submission" date="2021-02" db="EMBL/GenBank/DDBJ databases">
        <authorList>
            <person name="Nowell W R."/>
        </authorList>
    </citation>
    <scope>NUCLEOTIDE SEQUENCE</scope>
</reference>
<organism evidence="11 12">
    <name type="scientific">Rotaria socialis</name>
    <dbReference type="NCBI Taxonomy" id="392032"/>
    <lineage>
        <taxon>Eukaryota</taxon>
        <taxon>Metazoa</taxon>
        <taxon>Spiralia</taxon>
        <taxon>Gnathifera</taxon>
        <taxon>Rotifera</taxon>
        <taxon>Eurotatoria</taxon>
        <taxon>Bdelloidea</taxon>
        <taxon>Philodinida</taxon>
        <taxon>Philodinidae</taxon>
        <taxon>Rotaria</taxon>
    </lineage>
</organism>
<dbReference type="EC" id="2.7.11.1" evidence="2"/>
<dbReference type="Proteomes" id="UP000663848">
    <property type="component" value="Unassembled WGS sequence"/>
</dbReference>
<feature type="transmembrane region" description="Helical" evidence="8">
    <location>
        <begin position="24"/>
        <end position="50"/>
    </location>
</feature>
<keyword evidence="8" id="KW-0472">Membrane</keyword>
<keyword evidence="3" id="KW-0547">Nucleotide-binding</keyword>
<feature type="region of interest" description="Disordered" evidence="7">
    <location>
        <begin position="409"/>
        <end position="442"/>
    </location>
</feature>
<keyword evidence="4" id="KW-0067">ATP-binding</keyword>
<evidence type="ECO:0000256" key="4">
    <source>
        <dbReference type="ARBA" id="ARBA00022840"/>
    </source>
</evidence>
<dbReference type="InterPro" id="IPR011009">
    <property type="entry name" value="Kinase-like_dom_sf"/>
</dbReference>
<feature type="compositionally biased region" description="Low complexity" evidence="7">
    <location>
        <begin position="357"/>
        <end position="366"/>
    </location>
</feature>
<dbReference type="PROSITE" id="PS00108">
    <property type="entry name" value="PROTEIN_KINASE_ST"/>
    <property type="match status" value="1"/>
</dbReference>
<comment type="caution">
    <text evidence="11">The sequence shown here is derived from an EMBL/GenBank/DDBJ whole genome shotgun (WGS) entry which is preliminary data.</text>
</comment>
<dbReference type="GO" id="GO:0004674">
    <property type="term" value="F:protein serine/threonine kinase activity"/>
    <property type="evidence" value="ECO:0007669"/>
    <property type="project" value="UniProtKB-EC"/>
</dbReference>
<dbReference type="SUPFAM" id="SSF50729">
    <property type="entry name" value="PH domain-like"/>
    <property type="match status" value="1"/>
</dbReference>
<keyword evidence="8" id="KW-1133">Transmembrane helix</keyword>